<dbReference type="Proteomes" id="UP000681722">
    <property type="component" value="Unassembled WGS sequence"/>
</dbReference>
<name>A0A815ZFM6_9BILA</name>
<organism evidence="2 5">
    <name type="scientific">Didymodactylos carnosus</name>
    <dbReference type="NCBI Taxonomy" id="1234261"/>
    <lineage>
        <taxon>Eukaryota</taxon>
        <taxon>Metazoa</taxon>
        <taxon>Spiralia</taxon>
        <taxon>Gnathifera</taxon>
        <taxon>Rotifera</taxon>
        <taxon>Eurotatoria</taxon>
        <taxon>Bdelloidea</taxon>
        <taxon>Philodinida</taxon>
        <taxon>Philodinidae</taxon>
        <taxon>Didymodactylos</taxon>
    </lineage>
</organism>
<protein>
    <submittedName>
        <fullName evidence="2">Uncharacterized protein</fullName>
    </submittedName>
</protein>
<evidence type="ECO:0000313" key="2">
    <source>
        <dbReference type="EMBL" id="CAF1584471.1"/>
    </source>
</evidence>
<dbReference type="EMBL" id="CAJOBC010098327">
    <property type="protein sequence ID" value="CAF4453381.1"/>
    <property type="molecule type" value="Genomic_DNA"/>
</dbReference>
<accession>A0A815ZFM6</accession>
<keyword evidence="5" id="KW-1185">Reference proteome</keyword>
<proteinExistence type="predicted"/>
<dbReference type="Proteomes" id="UP000663829">
    <property type="component" value="Unassembled WGS sequence"/>
</dbReference>
<dbReference type="AlphaFoldDB" id="A0A815ZFM6"/>
<dbReference type="Proteomes" id="UP000682733">
    <property type="component" value="Unassembled WGS sequence"/>
</dbReference>
<evidence type="ECO:0000313" key="3">
    <source>
        <dbReference type="EMBL" id="CAF4208715.1"/>
    </source>
</evidence>
<dbReference type="EMBL" id="CAJOBA010048086">
    <property type="protein sequence ID" value="CAF4208715.1"/>
    <property type="molecule type" value="Genomic_DNA"/>
</dbReference>
<evidence type="ECO:0000313" key="1">
    <source>
        <dbReference type="EMBL" id="CAF1401584.1"/>
    </source>
</evidence>
<dbReference type="Proteomes" id="UP000677228">
    <property type="component" value="Unassembled WGS sequence"/>
</dbReference>
<gene>
    <name evidence="2" type="ORF">GPM918_LOCUS41320</name>
    <name evidence="1" type="ORF">OVA965_LOCUS33063</name>
    <name evidence="4" type="ORF">SRO942_LOCUS42357</name>
    <name evidence="3" type="ORF">TMI583_LOCUS33939</name>
</gene>
<sequence>IHTYTFTDENNGIKNGKKYIITVRCIYVFESSFVLPSPFGSSFNDDNSFQSEPLIINLTSQCSPPQSIDLNVSNSSDYPIMQTKIYPTTDRESERMVDAYDIELIKIENDIPLVISNVVRDSSTPFSPEYTFDMLIIDAQSLSATPLNTPAYAVQARAIQLHNETSYLHKPSDYVRSNNIFRRIAHVTTMNVIFPTIIATNVRDYNTISVQWTIPSSSINDLFGLAIHVLSKDLMSGTTVLNTELYSKNQISAATTTTIQVSDLYTKLQKQISATSNIFVIGIRSKVSVDQSTAGLLDSIIVFDNTIQSILNFLTPPVVINQLFDITNNQLVITLIAENLSAVQYECQLINNNSIDLTAFVFDITSTLYQISSNLSLSIDVNKLYTATTNEVSCNNFAIVTCTKTTNHSLSSLTGVYNLSNITLQQLQSIEPSSITCNL</sequence>
<comment type="caution">
    <text evidence="2">The sequence shown here is derived from an EMBL/GenBank/DDBJ whole genome shotgun (WGS) entry which is preliminary data.</text>
</comment>
<dbReference type="EMBL" id="CAJNOQ010032305">
    <property type="protein sequence ID" value="CAF1584471.1"/>
    <property type="molecule type" value="Genomic_DNA"/>
</dbReference>
<dbReference type="EMBL" id="CAJNOK010026358">
    <property type="protein sequence ID" value="CAF1401584.1"/>
    <property type="molecule type" value="Genomic_DNA"/>
</dbReference>
<evidence type="ECO:0000313" key="4">
    <source>
        <dbReference type="EMBL" id="CAF4453381.1"/>
    </source>
</evidence>
<feature type="non-terminal residue" evidence="2">
    <location>
        <position position="1"/>
    </location>
</feature>
<evidence type="ECO:0000313" key="5">
    <source>
        <dbReference type="Proteomes" id="UP000663829"/>
    </source>
</evidence>
<reference evidence="2" key="1">
    <citation type="submission" date="2021-02" db="EMBL/GenBank/DDBJ databases">
        <authorList>
            <person name="Nowell W R."/>
        </authorList>
    </citation>
    <scope>NUCLEOTIDE SEQUENCE</scope>
</reference>